<reference evidence="5 6" key="1">
    <citation type="submission" date="2016-10" db="EMBL/GenBank/DDBJ databases">
        <authorList>
            <person name="de Groot N.N."/>
        </authorList>
    </citation>
    <scope>NUCLEOTIDE SEQUENCE [LARGE SCALE GENOMIC DNA]</scope>
    <source>
        <strain evidence="5 6">DSM 8423</strain>
    </source>
</reference>
<keyword evidence="6" id="KW-1185">Reference proteome</keyword>
<dbReference type="GO" id="GO:0005960">
    <property type="term" value="C:glycine cleavage complex"/>
    <property type="evidence" value="ECO:0007669"/>
    <property type="project" value="InterPro"/>
</dbReference>
<dbReference type="STRING" id="43775.SAMN04489760_101137"/>
<dbReference type="InterPro" id="IPR017453">
    <property type="entry name" value="GCV_H_sub"/>
</dbReference>
<evidence type="ECO:0000313" key="6">
    <source>
        <dbReference type="Proteomes" id="UP000198744"/>
    </source>
</evidence>
<dbReference type="InterPro" id="IPR033753">
    <property type="entry name" value="GCV_H/Fam206"/>
</dbReference>
<proteinExistence type="inferred from homology"/>
<comment type="similarity">
    <text evidence="1 3">Belongs to the GcvH family.</text>
</comment>
<protein>
    <recommendedName>
        <fullName evidence="3">Glycine cleavage system H protein</fullName>
    </recommendedName>
</protein>
<comment type="cofactor">
    <cofactor evidence="3">
        <name>(R)-lipoate</name>
        <dbReference type="ChEBI" id="CHEBI:83088"/>
    </cofactor>
    <text evidence="3">Binds 1 lipoyl cofactor covalently.</text>
</comment>
<dbReference type="PROSITE" id="PS50968">
    <property type="entry name" value="BIOTINYL_LIPOYL"/>
    <property type="match status" value="1"/>
</dbReference>
<evidence type="ECO:0000256" key="3">
    <source>
        <dbReference type="HAMAP-Rule" id="MF_00272"/>
    </source>
</evidence>
<dbReference type="GO" id="GO:0005829">
    <property type="term" value="C:cytosol"/>
    <property type="evidence" value="ECO:0007669"/>
    <property type="project" value="TreeGrafter"/>
</dbReference>
<comment type="function">
    <text evidence="3">The glycine cleavage system catalyzes the degradation of glycine. The H protein shuttles the methylamine group of glycine from the P protein to the T protein.</text>
</comment>
<evidence type="ECO:0000256" key="2">
    <source>
        <dbReference type="ARBA" id="ARBA00022823"/>
    </source>
</evidence>
<evidence type="ECO:0000256" key="1">
    <source>
        <dbReference type="ARBA" id="ARBA00009249"/>
    </source>
</evidence>
<dbReference type="GO" id="GO:0019464">
    <property type="term" value="P:glycine decarboxylation via glycine cleavage system"/>
    <property type="evidence" value="ECO:0007669"/>
    <property type="project" value="UniProtKB-UniRule"/>
</dbReference>
<dbReference type="SUPFAM" id="SSF51230">
    <property type="entry name" value="Single hybrid motif"/>
    <property type="match status" value="1"/>
</dbReference>
<dbReference type="NCBIfam" id="TIGR00527">
    <property type="entry name" value="gcvH"/>
    <property type="match status" value="1"/>
</dbReference>
<name>A0A1H7UET3_9BACT</name>
<feature type="domain" description="Lipoyl-binding" evidence="4">
    <location>
        <begin position="23"/>
        <end position="105"/>
    </location>
</feature>
<keyword evidence="2 3" id="KW-0450">Lipoyl</keyword>
<dbReference type="Proteomes" id="UP000198744">
    <property type="component" value="Unassembled WGS sequence"/>
</dbReference>
<dbReference type="HAMAP" id="MF_00272">
    <property type="entry name" value="GcvH"/>
    <property type="match status" value="1"/>
</dbReference>
<dbReference type="EMBL" id="FOBS01000001">
    <property type="protein sequence ID" value="SEL95306.1"/>
    <property type="molecule type" value="Genomic_DNA"/>
</dbReference>
<dbReference type="RefSeq" id="WP_093881851.1">
    <property type="nucleotide sequence ID" value="NZ_FOBS01000001.1"/>
</dbReference>
<dbReference type="CDD" id="cd06848">
    <property type="entry name" value="GCS_H"/>
    <property type="match status" value="1"/>
</dbReference>
<accession>A0A1H7UET3</accession>
<dbReference type="GO" id="GO:0009249">
    <property type="term" value="P:protein lipoylation"/>
    <property type="evidence" value="ECO:0007669"/>
    <property type="project" value="TreeGrafter"/>
</dbReference>
<dbReference type="InterPro" id="IPR011053">
    <property type="entry name" value="Single_hybrid_motif"/>
</dbReference>
<sequence length="130" mass="14802">MKLFPDDLLYSREHIWVAVDGNMATLGITEYALEKLGDVDEVDLPKVDVFVERDEPFGTIESSNDVFELVSPLSGEIVNVNEDIIDDVTILNSDPYDAGWIVVIEMKDSDELDDLLEIRDYQDYIAQEEE</sequence>
<dbReference type="NCBIfam" id="NF002270">
    <property type="entry name" value="PRK01202.1"/>
    <property type="match status" value="1"/>
</dbReference>
<evidence type="ECO:0000313" key="5">
    <source>
        <dbReference type="EMBL" id="SEL95306.1"/>
    </source>
</evidence>
<comment type="caution">
    <text evidence="3">Lacks conserved residue(s) required for the propagation of feature annotation.</text>
</comment>
<dbReference type="PANTHER" id="PTHR11715:SF3">
    <property type="entry name" value="GLYCINE CLEAVAGE SYSTEM H PROTEIN-RELATED"/>
    <property type="match status" value="1"/>
</dbReference>
<evidence type="ECO:0000259" key="4">
    <source>
        <dbReference type="PROSITE" id="PS50968"/>
    </source>
</evidence>
<dbReference type="Gene3D" id="2.40.50.100">
    <property type="match status" value="1"/>
</dbReference>
<dbReference type="AlphaFoldDB" id="A0A1H7UET3"/>
<dbReference type="InterPro" id="IPR000089">
    <property type="entry name" value="Biotin_lipoyl"/>
</dbReference>
<dbReference type="OrthoDB" id="9796712at2"/>
<gene>
    <name evidence="3" type="primary">gcvH</name>
    <name evidence="5" type="ORF">SAMN04489760_101137</name>
</gene>
<dbReference type="PANTHER" id="PTHR11715">
    <property type="entry name" value="GLYCINE CLEAVAGE SYSTEM H PROTEIN"/>
    <property type="match status" value="1"/>
</dbReference>
<organism evidence="5 6">
    <name type="scientific">Syntrophus gentianae</name>
    <dbReference type="NCBI Taxonomy" id="43775"/>
    <lineage>
        <taxon>Bacteria</taxon>
        <taxon>Pseudomonadati</taxon>
        <taxon>Thermodesulfobacteriota</taxon>
        <taxon>Syntrophia</taxon>
        <taxon>Syntrophales</taxon>
        <taxon>Syntrophaceae</taxon>
        <taxon>Syntrophus</taxon>
    </lineage>
</organism>
<comment type="subunit">
    <text evidence="3">The glycine cleavage system is composed of four proteins: P, T, L and H.</text>
</comment>
<dbReference type="InterPro" id="IPR002930">
    <property type="entry name" value="GCV_H"/>
</dbReference>
<dbReference type="Pfam" id="PF01597">
    <property type="entry name" value="GCV_H"/>
    <property type="match status" value="1"/>
</dbReference>